<evidence type="ECO:0000313" key="5">
    <source>
        <dbReference type="Proteomes" id="UP001174694"/>
    </source>
</evidence>
<feature type="domain" description="Zn(2)-C6 fungal-type" evidence="3">
    <location>
        <begin position="12"/>
        <end position="42"/>
    </location>
</feature>
<keyword evidence="1" id="KW-0539">Nucleus</keyword>
<name>A0AA38VXQ4_9PEZI</name>
<accession>A0AA38VXQ4</accession>
<sequence length="629" mass="69368">MPKTRITRSKTGCQACRRRKVRCDEKKPVCSACARLELSCSYQPGTGNRNAADTSRYRVRFVNSPWSGQRSPSISAASVTDKTSNAKPSKLPRGRRPARALAQESIENSAESSTEASNARGPGNLPDGYVLSHNSAEILTRDEGSSGHDAQAEPEDGEASIAAASQLITDDAHLNAGGLPIYFDLNMNFDGPGEDWLAFPQTPPADASIAGSAESIQASPVVIDSEDHGLIQHYLNVMTQYTKVRGPGDENIYTQIFSNMALFYAPLYNAIMAWTALHLGHTRPDTDLIEKAEQRYAHAVSLMHRDQYVAHHFELSLVTIWFALQFELLAARGIESFCRHLEFTADLVDAHRRHQKAGGEAVPLGRIGVRVLIWLGTYDARASWVGGTGRLLQNLELFCADYDFLDIAFPDAPSGSGPGSVDLKPFLRLTFELDTVEGRIVHFHRRDFAPPAAIWAAAQSDLLFIQERLEGNANVAPILASMFDSPRSLTGKITTASFNYLLLLAACYSLIISFHRMLPASAALGMPARLITAEAAAARIVRISSWVGRLRPPSPQNIWPRILFIAGIETTDLVYQEWVVKQFAEAELWGANFSKTRVLLEQVIKRQSREGVRLDYLDVMRQSTGLFII</sequence>
<dbReference type="GO" id="GO:0045944">
    <property type="term" value="P:positive regulation of transcription by RNA polymerase II"/>
    <property type="evidence" value="ECO:0007669"/>
    <property type="project" value="TreeGrafter"/>
</dbReference>
<dbReference type="GO" id="GO:0005634">
    <property type="term" value="C:nucleus"/>
    <property type="evidence" value="ECO:0007669"/>
    <property type="project" value="TreeGrafter"/>
</dbReference>
<dbReference type="SMART" id="SM00066">
    <property type="entry name" value="GAL4"/>
    <property type="match status" value="1"/>
</dbReference>
<reference evidence="4" key="1">
    <citation type="submission" date="2022-07" db="EMBL/GenBank/DDBJ databases">
        <title>Fungi with potential for degradation of polypropylene.</title>
        <authorList>
            <person name="Gostincar C."/>
        </authorList>
    </citation>
    <scope>NUCLEOTIDE SEQUENCE</scope>
    <source>
        <strain evidence="4">EXF-13308</strain>
    </source>
</reference>
<protein>
    <submittedName>
        <fullName evidence="4">C6 zinc finger domain containing protein</fullName>
    </submittedName>
</protein>
<dbReference type="PANTHER" id="PTHR37534:SF7">
    <property type="entry name" value="TRANSCRIPTIONAL ACTIVATOR PROTEIN UGA3"/>
    <property type="match status" value="1"/>
</dbReference>
<gene>
    <name evidence="4" type="ORF">NKR23_g398</name>
</gene>
<dbReference type="GO" id="GO:0008270">
    <property type="term" value="F:zinc ion binding"/>
    <property type="evidence" value="ECO:0007669"/>
    <property type="project" value="InterPro"/>
</dbReference>
<dbReference type="GO" id="GO:0000981">
    <property type="term" value="F:DNA-binding transcription factor activity, RNA polymerase II-specific"/>
    <property type="evidence" value="ECO:0007669"/>
    <property type="project" value="InterPro"/>
</dbReference>
<dbReference type="PANTHER" id="PTHR37534">
    <property type="entry name" value="TRANSCRIPTIONAL ACTIVATOR PROTEIN UGA3"/>
    <property type="match status" value="1"/>
</dbReference>
<proteinExistence type="predicted"/>
<dbReference type="GO" id="GO:0000976">
    <property type="term" value="F:transcription cis-regulatory region binding"/>
    <property type="evidence" value="ECO:0007669"/>
    <property type="project" value="TreeGrafter"/>
</dbReference>
<dbReference type="Gene3D" id="4.10.240.10">
    <property type="entry name" value="Zn(2)-C6 fungal-type DNA-binding domain"/>
    <property type="match status" value="1"/>
</dbReference>
<feature type="region of interest" description="Disordered" evidence="2">
    <location>
        <begin position="63"/>
        <end position="130"/>
    </location>
</feature>
<evidence type="ECO:0000259" key="3">
    <source>
        <dbReference type="PROSITE" id="PS50048"/>
    </source>
</evidence>
<dbReference type="PROSITE" id="PS00463">
    <property type="entry name" value="ZN2_CY6_FUNGAL_1"/>
    <property type="match status" value="1"/>
</dbReference>
<dbReference type="EMBL" id="JANBVO010000001">
    <property type="protein sequence ID" value="KAJ9157764.1"/>
    <property type="molecule type" value="Genomic_DNA"/>
</dbReference>
<dbReference type="AlphaFoldDB" id="A0AA38VXQ4"/>
<evidence type="ECO:0000256" key="2">
    <source>
        <dbReference type="SAM" id="MobiDB-lite"/>
    </source>
</evidence>
<dbReference type="InterPro" id="IPR001138">
    <property type="entry name" value="Zn2Cys6_DnaBD"/>
</dbReference>
<organism evidence="4 5">
    <name type="scientific">Pleurostoma richardsiae</name>
    <dbReference type="NCBI Taxonomy" id="41990"/>
    <lineage>
        <taxon>Eukaryota</taxon>
        <taxon>Fungi</taxon>
        <taxon>Dikarya</taxon>
        <taxon>Ascomycota</taxon>
        <taxon>Pezizomycotina</taxon>
        <taxon>Sordariomycetes</taxon>
        <taxon>Sordariomycetidae</taxon>
        <taxon>Calosphaeriales</taxon>
        <taxon>Pleurostomataceae</taxon>
        <taxon>Pleurostoma</taxon>
    </lineage>
</organism>
<dbReference type="SUPFAM" id="SSF57701">
    <property type="entry name" value="Zn2/Cys6 DNA-binding domain"/>
    <property type="match status" value="1"/>
</dbReference>
<dbReference type="Proteomes" id="UP001174694">
    <property type="component" value="Unassembled WGS sequence"/>
</dbReference>
<feature type="compositionally biased region" description="Low complexity" evidence="2">
    <location>
        <begin position="99"/>
        <end position="119"/>
    </location>
</feature>
<dbReference type="InterPro" id="IPR036864">
    <property type="entry name" value="Zn2-C6_fun-type_DNA-bd_sf"/>
</dbReference>
<feature type="compositionally biased region" description="Polar residues" evidence="2">
    <location>
        <begin position="64"/>
        <end position="87"/>
    </location>
</feature>
<dbReference type="Pfam" id="PF00172">
    <property type="entry name" value="Zn_clus"/>
    <property type="match status" value="1"/>
</dbReference>
<comment type="caution">
    <text evidence="4">The sequence shown here is derived from an EMBL/GenBank/DDBJ whole genome shotgun (WGS) entry which is preliminary data.</text>
</comment>
<dbReference type="PROSITE" id="PS50048">
    <property type="entry name" value="ZN2_CY6_FUNGAL_2"/>
    <property type="match status" value="1"/>
</dbReference>
<feature type="region of interest" description="Disordered" evidence="2">
    <location>
        <begin position="140"/>
        <end position="159"/>
    </location>
</feature>
<keyword evidence="5" id="KW-1185">Reference proteome</keyword>
<evidence type="ECO:0000313" key="4">
    <source>
        <dbReference type="EMBL" id="KAJ9157764.1"/>
    </source>
</evidence>
<evidence type="ECO:0000256" key="1">
    <source>
        <dbReference type="ARBA" id="ARBA00023242"/>
    </source>
</evidence>
<dbReference type="CDD" id="cd00067">
    <property type="entry name" value="GAL4"/>
    <property type="match status" value="1"/>
</dbReference>